<gene>
    <name evidence="1" type="ORF">Cspa_c45540</name>
</gene>
<dbReference type="SUPFAM" id="SSF53448">
    <property type="entry name" value="Nucleotide-diphospho-sugar transferases"/>
    <property type="match status" value="1"/>
</dbReference>
<dbReference type="KEGG" id="csr:Cspa_c45540"/>
<organism evidence="1 2">
    <name type="scientific">Clostridium saccharoperbutylacetonicum N1-4(HMT)</name>
    <dbReference type="NCBI Taxonomy" id="931276"/>
    <lineage>
        <taxon>Bacteria</taxon>
        <taxon>Bacillati</taxon>
        <taxon>Bacillota</taxon>
        <taxon>Clostridia</taxon>
        <taxon>Eubacteriales</taxon>
        <taxon>Clostridiaceae</taxon>
        <taxon>Clostridium</taxon>
    </lineage>
</organism>
<dbReference type="Gene3D" id="3.40.50.720">
    <property type="entry name" value="NAD(P)-binding Rossmann-like Domain"/>
    <property type="match status" value="1"/>
</dbReference>
<dbReference type="EMBL" id="CP004121">
    <property type="protein sequence ID" value="AGF58307.1"/>
    <property type="molecule type" value="Genomic_DNA"/>
</dbReference>
<proteinExistence type="predicted"/>
<dbReference type="eggNOG" id="COG1215">
    <property type="taxonomic scope" value="Bacteria"/>
</dbReference>
<reference evidence="1 2" key="1">
    <citation type="submission" date="2013-02" db="EMBL/GenBank/DDBJ databases">
        <title>Genome sequence of Clostridium saccharoperbutylacetonicum N1-4(HMT).</title>
        <authorList>
            <person name="Poehlein A."/>
            <person name="Daniel R."/>
        </authorList>
    </citation>
    <scope>NUCLEOTIDE SEQUENCE [LARGE SCALE GENOMIC DNA]</scope>
    <source>
        <strain evidence="2">N1-4(HMT)</strain>
    </source>
</reference>
<accession>M1N4E7</accession>
<protein>
    <recommendedName>
        <fullName evidence="3">Glycosyl transferase family 2</fullName>
    </recommendedName>
</protein>
<evidence type="ECO:0000313" key="1">
    <source>
        <dbReference type="EMBL" id="AGF58307.1"/>
    </source>
</evidence>
<dbReference type="AlphaFoldDB" id="M1N4E7"/>
<sequence>MDMKKSYKIEKDKYIIFGTGNFAEWVFEKICKKVNIIAFADNNSKKWTVNTNEQLFQLPIINPNSLYEIVSDCEVIIASTYFYEIYNQLIRDLGIDDNKIRIITPQRKKFIDENERLLGDDFIRVVDDLFVDNDFYKYKLLYKDNKFFVNNECVELEVSKNICISKGFTLFITTYNRPELLKRCLNYFSSCLDDNFIISKIYVIDVSEEKFFKENDDVIKEYKNIEINHNKYELGVFFHKFIFEVYEQIEDDYIAVCADDDFLMKESITRSIYEMETDNEIITVLGNQYYFIDNDLNNFYYNEFIDSKNCIYSKNVIDRIGNKNEQYEGLYKVFNKKLYKNLLDENVEFLANKNIIYVQLRELFYYYMLPLYGKMKYVSMPFGIRNADTNSWGGEVNSYNNLHSTIEHKKLEEHYSLARIHMVKKIIKLGKNEELAEKITDKVFTYFFEQQIERYKNVEGINIEQRFLEKDYFKIIDGKFINAK</sequence>
<keyword evidence="2" id="KW-1185">Reference proteome</keyword>
<dbReference type="RefSeq" id="WP_015394618.1">
    <property type="nucleotide sequence ID" value="NC_020291.1"/>
</dbReference>
<dbReference type="Gene3D" id="3.90.550.10">
    <property type="entry name" value="Spore Coat Polysaccharide Biosynthesis Protein SpsA, Chain A"/>
    <property type="match status" value="1"/>
</dbReference>
<dbReference type="PATRIC" id="fig|931276.5.peg.4590"/>
<dbReference type="HOGENOM" id="CLU_563495_0_0_9"/>
<dbReference type="NCBIfam" id="TIGR04440">
    <property type="entry name" value="glyco_TIGR04440"/>
    <property type="match status" value="1"/>
</dbReference>
<evidence type="ECO:0000313" key="2">
    <source>
        <dbReference type="Proteomes" id="UP000011728"/>
    </source>
</evidence>
<dbReference type="InterPro" id="IPR031042">
    <property type="entry name" value="Glyco_TIGR04440"/>
</dbReference>
<evidence type="ECO:0008006" key="3">
    <source>
        <dbReference type="Google" id="ProtNLM"/>
    </source>
</evidence>
<dbReference type="CDD" id="cd00761">
    <property type="entry name" value="Glyco_tranf_GTA_type"/>
    <property type="match status" value="1"/>
</dbReference>
<dbReference type="InterPro" id="IPR029044">
    <property type="entry name" value="Nucleotide-diphossugar_trans"/>
</dbReference>
<dbReference type="Proteomes" id="UP000011728">
    <property type="component" value="Chromosome"/>
</dbReference>
<name>M1N4E7_9CLOT</name>